<reference evidence="1 2" key="1">
    <citation type="journal article" date="2011" name="Science">
        <title>The Selaginella genome identifies genetic changes associated with the evolution of vascular plants.</title>
        <authorList>
            <person name="Banks J.A."/>
            <person name="Nishiyama T."/>
            <person name="Hasebe M."/>
            <person name="Bowman J.L."/>
            <person name="Gribskov M."/>
            <person name="dePamphilis C."/>
            <person name="Albert V.A."/>
            <person name="Aono N."/>
            <person name="Aoyama T."/>
            <person name="Ambrose B.A."/>
            <person name="Ashton N.W."/>
            <person name="Axtell M.J."/>
            <person name="Barker E."/>
            <person name="Barker M.S."/>
            <person name="Bennetzen J.L."/>
            <person name="Bonawitz N.D."/>
            <person name="Chapple C."/>
            <person name="Cheng C."/>
            <person name="Correa L.G."/>
            <person name="Dacre M."/>
            <person name="DeBarry J."/>
            <person name="Dreyer I."/>
            <person name="Elias M."/>
            <person name="Engstrom E.M."/>
            <person name="Estelle M."/>
            <person name="Feng L."/>
            <person name="Finet C."/>
            <person name="Floyd S.K."/>
            <person name="Frommer W.B."/>
            <person name="Fujita T."/>
            <person name="Gramzow L."/>
            <person name="Gutensohn M."/>
            <person name="Harholt J."/>
            <person name="Hattori M."/>
            <person name="Heyl A."/>
            <person name="Hirai T."/>
            <person name="Hiwatashi Y."/>
            <person name="Ishikawa M."/>
            <person name="Iwata M."/>
            <person name="Karol K.G."/>
            <person name="Koehler B."/>
            <person name="Kolukisaoglu U."/>
            <person name="Kubo M."/>
            <person name="Kurata T."/>
            <person name="Lalonde S."/>
            <person name="Li K."/>
            <person name="Li Y."/>
            <person name="Litt A."/>
            <person name="Lyons E."/>
            <person name="Manning G."/>
            <person name="Maruyama T."/>
            <person name="Michael T.P."/>
            <person name="Mikami K."/>
            <person name="Miyazaki S."/>
            <person name="Morinaga S."/>
            <person name="Murata T."/>
            <person name="Mueller-Roeber B."/>
            <person name="Nelson D.R."/>
            <person name="Obara M."/>
            <person name="Oguri Y."/>
            <person name="Olmstead R.G."/>
            <person name="Onodera N."/>
            <person name="Petersen B.L."/>
            <person name="Pils B."/>
            <person name="Prigge M."/>
            <person name="Rensing S.A."/>
            <person name="Riano-Pachon D.M."/>
            <person name="Roberts A.W."/>
            <person name="Sato Y."/>
            <person name="Scheller H.V."/>
            <person name="Schulz B."/>
            <person name="Schulz C."/>
            <person name="Shakirov E.V."/>
            <person name="Shibagaki N."/>
            <person name="Shinohara N."/>
            <person name="Shippen D.E."/>
            <person name="Soerensen I."/>
            <person name="Sotooka R."/>
            <person name="Sugimoto N."/>
            <person name="Sugita M."/>
            <person name="Sumikawa N."/>
            <person name="Tanurdzic M."/>
            <person name="Theissen G."/>
            <person name="Ulvskov P."/>
            <person name="Wakazuki S."/>
            <person name="Weng J.K."/>
            <person name="Willats W.W."/>
            <person name="Wipf D."/>
            <person name="Wolf P.G."/>
            <person name="Yang L."/>
            <person name="Zimmer A.D."/>
            <person name="Zhu Q."/>
            <person name="Mitros T."/>
            <person name="Hellsten U."/>
            <person name="Loque D."/>
            <person name="Otillar R."/>
            <person name="Salamov A."/>
            <person name="Schmutz J."/>
            <person name="Shapiro H."/>
            <person name="Lindquist E."/>
            <person name="Lucas S."/>
            <person name="Rokhsar D."/>
            <person name="Grigoriev I.V."/>
        </authorList>
    </citation>
    <scope>NUCLEOTIDE SEQUENCE [LARGE SCALE GENOMIC DNA]</scope>
</reference>
<dbReference type="Gramene" id="EFJ23036">
    <property type="protein sequence ID" value="EFJ23036"/>
    <property type="gene ID" value="SELMODRAFT_416114"/>
</dbReference>
<keyword evidence="2" id="KW-1185">Reference proteome</keyword>
<protein>
    <submittedName>
        <fullName evidence="1">Uncharacterized protein</fullName>
    </submittedName>
</protein>
<evidence type="ECO:0000313" key="1">
    <source>
        <dbReference type="EMBL" id="EFJ23036.1"/>
    </source>
</evidence>
<sequence>MRVTLEVGNESDSQRPVTPVEEEISVRCCAFSSRETARLFNQLQLKAEPVAGGFGGSGVLLARFRRNSRRSRGRDHIIPVAVEICARTLPITGQFQDDDLQEFPMDLDEDNSASEKSKEDVSLNACKFPRKEEKTEVCTRIGHHEETGCKRLTDNA</sequence>
<name>D8RY46_SELML</name>
<dbReference type="HOGENOM" id="CLU_1689735_0_0_1"/>
<accession>D8RY46</accession>
<dbReference type="EMBL" id="GL377594">
    <property type="protein sequence ID" value="EFJ23036.1"/>
    <property type="molecule type" value="Genomic_DNA"/>
</dbReference>
<dbReference type="Proteomes" id="UP000001514">
    <property type="component" value="Unassembled WGS sequence"/>
</dbReference>
<dbReference type="KEGG" id="smo:SELMODRAFT_416114"/>
<gene>
    <name evidence="1" type="ORF">SELMODRAFT_416114</name>
</gene>
<organism evidence="2">
    <name type="scientific">Selaginella moellendorffii</name>
    <name type="common">Spikemoss</name>
    <dbReference type="NCBI Taxonomy" id="88036"/>
    <lineage>
        <taxon>Eukaryota</taxon>
        <taxon>Viridiplantae</taxon>
        <taxon>Streptophyta</taxon>
        <taxon>Embryophyta</taxon>
        <taxon>Tracheophyta</taxon>
        <taxon>Lycopodiopsida</taxon>
        <taxon>Selaginellales</taxon>
        <taxon>Selaginellaceae</taxon>
        <taxon>Selaginella</taxon>
    </lineage>
</organism>
<proteinExistence type="predicted"/>
<evidence type="ECO:0000313" key="2">
    <source>
        <dbReference type="Proteomes" id="UP000001514"/>
    </source>
</evidence>
<dbReference type="AlphaFoldDB" id="D8RY46"/>
<dbReference type="InParanoid" id="D8RY46"/>